<feature type="domain" description="PAS" evidence="1">
    <location>
        <begin position="28"/>
        <end position="65"/>
    </location>
</feature>
<dbReference type="RefSeq" id="WP_163796036.1">
    <property type="nucleotide sequence ID" value="NZ_AP022588.1"/>
</dbReference>
<evidence type="ECO:0000313" key="3">
    <source>
        <dbReference type="Proteomes" id="UP000467193"/>
    </source>
</evidence>
<gene>
    <name evidence="2" type="ORF">MSEDJ_12040</name>
</gene>
<proteinExistence type="predicted"/>
<organism evidence="2 3">
    <name type="scientific">Mycolicibacterium sediminis</name>
    <dbReference type="NCBI Taxonomy" id="1286180"/>
    <lineage>
        <taxon>Bacteria</taxon>
        <taxon>Bacillati</taxon>
        <taxon>Actinomycetota</taxon>
        <taxon>Actinomycetes</taxon>
        <taxon>Mycobacteriales</taxon>
        <taxon>Mycobacteriaceae</taxon>
        <taxon>Mycolicibacterium</taxon>
    </lineage>
</organism>
<dbReference type="InterPro" id="IPR000014">
    <property type="entry name" value="PAS"/>
</dbReference>
<dbReference type="Gene3D" id="3.30.450.20">
    <property type="entry name" value="PAS domain"/>
    <property type="match status" value="1"/>
</dbReference>
<dbReference type="PROSITE" id="PS50112">
    <property type="entry name" value="PAS"/>
    <property type="match status" value="1"/>
</dbReference>
<reference evidence="2 3" key="1">
    <citation type="journal article" date="2019" name="Emerg. Microbes Infect.">
        <title>Comprehensive subspecies identification of 175 nontuberculous mycobacteria species based on 7547 genomic profiles.</title>
        <authorList>
            <person name="Matsumoto Y."/>
            <person name="Kinjo T."/>
            <person name="Motooka D."/>
            <person name="Nabeya D."/>
            <person name="Jung N."/>
            <person name="Uechi K."/>
            <person name="Horii T."/>
            <person name="Iida T."/>
            <person name="Fujita J."/>
            <person name="Nakamura S."/>
        </authorList>
    </citation>
    <scope>NUCLEOTIDE SEQUENCE [LARGE SCALE GENOMIC DNA]</scope>
    <source>
        <strain evidence="2 3">JCM 17899</strain>
    </source>
</reference>
<dbReference type="InterPro" id="IPR013656">
    <property type="entry name" value="PAS_4"/>
</dbReference>
<protein>
    <recommendedName>
        <fullName evidence="1">PAS domain-containing protein</fullName>
    </recommendedName>
</protein>
<dbReference type="AlphaFoldDB" id="A0A7I7QL86"/>
<dbReference type="Proteomes" id="UP000467193">
    <property type="component" value="Chromosome"/>
</dbReference>
<keyword evidence="3" id="KW-1185">Reference proteome</keyword>
<dbReference type="EMBL" id="AP022588">
    <property type="protein sequence ID" value="BBY27108.1"/>
    <property type="molecule type" value="Genomic_DNA"/>
</dbReference>
<dbReference type="KEGG" id="msei:MSEDJ_12040"/>
<dbReference type="Pfam" id="PF08448">
    <property type="entry name" value="PAS_4"/>
    <property type="match status" value="1"/>
</dbReference>
<evidence type="ECO:0000313" key="2">
    <source>
        <dbReference type="EMBL" id="BBY27108.1"/>
    </source>
</evidence>
<dbReference type="InterPro" id="IPR035965">
    <property type="entry name" value="PAS-like_dom_sf"/>
</dbReference>
<name>A0A7I7QL86_9MYCO</name>
<dbReference type="SUPFAM" id="SSF55785">
    <property type="entry name" value="PYP-like sensor domain (PAS domain)"/>
    <property type="match status" value="1"/>
</dbReference>
<accession>A0A7I7QL86</accession>
<evidence type="ECO:0000259" key="1">
    <source>
        <dbReference type="PROSITE" id="PS50112"/>
    </source>
</evidence>
<sequence>MGHVHDRRQLDQPTDLEGLLDHLPARVLLDRMPGAVMGIAPDAVVAYANPALVSLFGYADGAMIGLDLSALLAGHAEATPADCMRLLEAAKDGDVVDWHHVEGYSVHTAVSAPLLLRATDPFLMLYITDVTELRWR</sequence>